<dbReference type="EMBL" id="BAABFO010000025">
    <property type="protein sequence ID" value="GAA4340223.1"/>
    <property type="molecule type" value="Genomic_DNA"/>
</dbReference>
<dbReference type="RefSeq" id="WP_345251632.1">
    <property type="nucleotide sequence ID" value="NZ_BAABFO010000025.1"/>
</dbReference>
<evidence type="ECO:0000313" key="4">
    <source>
        <dbReference type="EMBL" id="GAA4340223.1"/>
    </source>
</evidence>
<keyword evidence="5" id="KW-1185">Reference proteome</keyword>
<evidence type="ECO:0000256" key="1">
    <source>
        <dbReference type="ARBA" id="ARBA00007769"/>
    </source>
</evidence>
<keyword evidence="2" id="KW-0560">Oxidoreductase</keyword>
<dbReference type="SMART" id="SM01329">
    <property type="entry name" value="Iso_dh"/>
    <property type="match status" value="1"/>
</dbReference>
<gene>
    <name evidence="4" type="ORF">GCM10023144_39650</name>
</gene>
<sequence length="353" mass="37886">MRVGVLKGNGIGPEITSAVLQVLEATGLPLEWVHIPIADEAVERYGHPLPRQVVDALREVKVALKAPLIVNKGEGRLSCVQEDGSEVTYPSLNNAIRRELKLFVNPRPLRGIPGISGRYENLDVVVMREVTEDVYVGWEHRIGDVAAQAIKLTTREAAVRVARYSFDYARRNGRRKVSCLHKANVLNYTDGLFLRCCAEVAREYPDIEFDDYMIDAACYLIIKEPQRFDVVVTPNQYGDILSDLGAGLVGSLGLAPGANIGEVASVFEASHGAAPDIAGKGIANPVALLLSGALLLQHAGHGREAASVVRATRAVLGEGKVLTRDLGGTANTLALAGAIADRVRASDPDRSSA</sequence>
<dbReference type="Pfam" id="PF00180">
    <property type="entry name" value="Iso_dh"/>
    <property type="match status" value="1"/>
</dbReference>
<proteinExistence type="inferred from homology"/>
<organism evidence="4 5">
    <name type="scientific">Pigmentiphaga soli</name>
    <dbReference type="NCBI Taxonomy" id="1007095"/>
    <lineage>
        <taxon>Bacteria</taxon>
        <taxon>Pseudomonadati</taxon>
        <taxon>Pseudomonadota</taxon>
        <taxon>Betaproteobacteria</taxon>
        <taxon>Burkholderiales</taxon>
        <taxon>Alcaligenaceae</taxon>
        <taxon>Pigmentiphaga</taxon>
    </lineage>
</organism>
<evidence type="ECO:0000259" key="3">
    <source>
        <dbReference type="SMART" id="SM01329"/>
    </source>
</evidence>
<protein>
    <submittedName>
        <fullName evidence="4">Isocitrate/isopropylmalate dehydrogenase family protein</fullName>
    </submittedName>
</protein>
<dbReference type="InterPro" id="IPR024084">
    <property type="entry name" value="IsoPropMal-DH-like_dom"/>
</dbReference>
<accession>A0ABP8HJH3</accession>
<dbReference type="Proteomes" id="UP001501671">
    <property type="component" value="Unassembled WGS sequence"/>
</dbReference>
<reference evidence="5" key="1">
    <citation type="journal article" date="2019" name="Int. J. Syst. Evol. Microbiol.">
        <title>The Global Catalogue of Microorganisms (GCM) 10K type strain sequencing project: providing services to taxonomists for standard genome sequencing and annotation.</title>
        <authorList>
            <consortium name="The Broad Institute Genomics Platform"/>
            <consortium name="The Broad Institute Genome Sequencing Center for Infectious Disease"/>
            <person name="Wu L."/>
            <person name="Ma J."/>
        </authorList>
    </citation>
    <scope>NUCLEOTIDE SEQUENCE [LARGE SCALE GENOMIC DNA]</scope>
    <source>
        <strain evidence="5">JCM 17666</strain>
    </source>
</reference>
<dbReference type="SUPFAM" id="SSF53659">
    <property type="entry name" value="Isocitrate/Isopropylmalate dehydrogenase-like"/>
    <property type="match status" value="1"/>
</dbReference>
<dbReference type="Gene3D" id="3.40.718.10">
    <property type="entry name" value="Isopropylmalate Dehydrogenase"/>
    <property type="match status" value="1"/>
</dbReference>
<name>A0ABP8HJH3_9BURK</name>
<evidence type="ECO:0000256" key="2">
    <source>
        <dbReference type="ARBA" id="ARBA00023002"/>
    </source>
</evidence>
<comment type="similarity">
    <text evidence="1">Belongs to the isocitrate and isopropylmalate dehydrogenases family.</text>
</comment>
<dbReference type="PANTHER" id="PTHR11835:SF34">
    <property type="entry name" value="ISOCITRATE DEHYDROGENASE [NAD] SUBUNIT ALPHA, MITOCHONDRIAL"/>
    <property type="match status" value="1"/>
</dbReference>
<dbReference type="PANTHER" id="PTHR11835">
    <property type="entry name" value="DECARBOXYLATING DEHYDROGENASES-ISOCITRATE, ISOPROPYLMALATE, TARTRATE"/>
    <property type="match status" value="1"/>
</dbReference>
<feature type="domain" description="Isopropylmalate dehydrogenase-like" evidence="3">
    <location>
        <begin position="2"/>
        <end position="339"/>
    </location>
</feature>
<comment type="caution">
    <text evidence="4">The sequence shown here is derived from an EMBL/GenBank/DDBJ whole genome shotgun (WGS) entry which is preliminary data.</text>
</comment>
<evidence type="ECO:0000313" key="5">
    <source>
        <dbReference type="Proteomes" id="UP001501671"/>
    </source>
</evidence>